<reference evidence="12" key="2">
    <citation type="submission" date="2025-08" db="UniProtKB">
        <authorList>
            <consortium name="Ensembl"/>
        </authorList>
    </citation>
    <scope>IDENTIFICATION</scope>
</reference>
<organism evidence="12 13">
    <name type="scientific">Denticeps clupeoides</name>
    <name type="common">denticle herring</name>
    <dbReference type="NCBI Taxonomy" id="299321"/>
    <lineage>
        <taxon>Eukaryota</taxon>
        <taxon>Metazoa</taxon>
        <taxon>Chordata</taxon>
        <taxon>Craniata</taxon>
        <taxon>Vertebrata</taxon>
        <taxon>Euteleostomi</taxon>
        <taxon>Actinopterygii</taxon>
        <taxon>Neopterygii</taxon>
        <taxon>Teleostei</taxon>
        <taxon>Clupei</taxon>
        <taxon>Clupeiformes</taxon>
        <taxon>Denticipitoidei</taxon>
        <taxon>Denticipitidae</taxon>
        <taxon>Denticeps</taxon>
    </lineage>
</organism>
<keyword evidence="4" id="KW-0964">Secreted</keyword>
<dbReference type="PANTHER" id="PTHR10522">
    <property type="entry name" value="GONADOLIBERIN"/>
    <property type="match status" value="1"/>
</dbReference>
<keyword evidence="7 11" id="KW-0732">Signal</keyword>
<dbReference type="GeneTree" id="ENSGT00390000015020"/>
<proteinExistence type="inferred from homology"/>
<evidence type="ECO:0000256" key="4">
    <source>
        <dbReference type="ARBA" id="ARBA00022525"/>
    </source>
</evidence>
<dbReference type="Ensembl" id="ENSDCDT00010065552.1">
    <property type="protein sequence ID" value="ENSDCDP00010054959.1"/>
    <property type="gene ID" value="ENSDCDG00010031621.1"/>
</dbReference>
<name>A0AAY4ECD6_9TELE</name>
<dbReference type="AlphaFoldDB" id="A0AAY4ECD6"/>
<dbReference type="PROSITE" id="PS00473">
    <property type="entry name" value="GNRH"/>
    <property type="match status" value="1"/>
</dbReference>
<accession>A0AAY4ECD6</accession>
<comment type="function">
    <text evidence="1 10">Stimulates the secretion of gonadotropins.</text>
</comment>
<evidence type="ECO:0000256" key="3">
    <source>
        <dbReference type="ARBA" id="ARBA00010968"/>
    </source>
</evidence>
<dbReference type="GO" id="GO:0031530">
    <property type="term" value="F:gonadotropin-releasing hormone receptor binding"/>
    <property type="evidence" value="ECO:0007669"/>
    <property type="project" value="TreeGrafter"/>
</dbReference>
<keyword evidence="6 10" id="KW-0372">Hormone</keyword>
<keyword evidence="9" id="KW-0873">Pyrrolidone carboxylic acid</keyword>
<evidence type="ECO:0000256" key="9">
    <source>
        <dbReference type="ARBA" id="ARBA00023283"/>
    </source>
</evidence>
<reference evidence="12 13" key="1">
    <citation type="submission" date="2020-06" db="EMBL/GenBank/DDBJ databases">
        <authorList>
            <consortium name="Wellcome Sanger Institute Data Sharing"/>
        </authorList>
    </citation>
    <scope>NUCLEOTIDE SEQUENCE [LARGE SCALE GENOMIC DNA]</scope>
</reference>
<evidence type="ECO:0000256" key="8">
    <source>
        <dbReference type="ARBA" id="ARBA00022815"/>
    </source>
</evidence>
<reference evidence="12" key="3">
    <citation type="submission" date="2025-09" db="UniProtKB">
        <authorList>
            <consortium name="Ensembl"/>
        </authorList>
    </citation>
    <scope>IDENTIFICATION</scope>
</reference>
<dbReference type="InterPro" id="IPR019792">
    <property type="entry name" value="Gonadoliberin"/>
</dbReference>
<evidence type="ECO:0000256" key="11">
    <source>
        <dbReference type="SAM" id="SignalP"/>
    </source>
</evidence>
<dbReference type="InterPro" id="IPR002012">
    <property type="entry name" value="GnRH"/>
</dbReference>
<evidence type="ECO:0000313" key="13">
    <source>
        <dbReference type="Proteomes" id="UP000694580"/>
    </source>
</evidence>
<sequence>RISERNRTVMVCVCRLVLLVAAVLLMGAQFAHSQHWSHGWYPGGKREIDLSPNILEQIKMCVKNYPIPQKRNILKNIYLDTLAREFHRIK</sequence>
<evidence type="ECO:0000256" key="7">
    <source>
        <dbReference type="ARBA" id="ARBA00022729"/>
    </source>
</evidence>
<dbReference type="Pfam" id="PF00446">
    <property type="entry name" value="GnRH"/>
    <property type="match status" value="1"/>
</dbReference>
<feature type="signal peptide" evidence="11">
    <location>
        <begin position="1"/>
        <end position="33"/>
    </location>
</feature>
<comment type="subcellular location">
    <subcellularLocation>
        <location evidence="2 10">Secreted</location>
    </subcellularLocation>
</comment>
<dbReference type="GO" id="GO:0005183">
    <property type="term" value="F:gonadotropin hormone-releasing hormone activity"/>
    <property type="evidence" value="ECO:0007669"/>
    <property type="project" value="TreeGrafter"/>
</dbReference>
<evidence type="ECO:0000313" key="12">
    <source>
        <dbReference type="Ensembl" id="ENSDCDP00010054959.1"/>
    </source>
</evidence>
<evidence type="ECO:0000256" key="10">
    <source>
        <dbReference type="RuleBase" id="RU000635"/>
    </source>
</evidence>
<dbReference type="GO" id="GO:0005615">
    <property type="term" value="C:extracellular space"/>
    <property type="evidence" value="ECO:0007669"/>
    <property type="project" value="TreeGrafter"/>
</dbReference>
<keyword evidence="13" id="KW-1185">Reference proteome</keyword>
<keyword evidence="8 10" id="KW-0027">Amidation</keyword>
<keyword evidence="5" id="KW-0165">Cleavage on pair of basic residues</keyword>
<evidence type="ECO:0000256" key="6">
    <source>
        <dbReference type="ARBA" id="ARBA00022702"/>
    </source>
</evidence>
<dbReference type="PANTHER" id="PTHR10522:SF8">
    <property type="entry name" value="PROGONADOLIBERIN"/>
    <property type="match status" value="1"/>
</dbReference>
<protein>
    <recommendedName>
        <fullName evidence="10">Progonadoliberin</fullName>
    </recommendedName>
    <component>
        <recommendedName>
            <fullName evidence="10">Gonadoliberin</fullName>
        </recommendedName>
        <alternativeName>
            <fullName evidence="10">Gonadotropin-releasing hormone</fullName>
            <shortName evidence="10">GnRH</shortName>
        </alternativeName>
        <alternativeName>
            <fullName evidence="10">Luliberin</fullName>
        </alternativeName>
        <alternativeName>
            <fullName evidence="10">Luteinizing hormone-releasing hormone</fullName>
            <shortName evidence="10">LH-RH</shortName>
        </alternativeName>
    </component>
    <component>
        <recommendedName>
            <fullName evidence="10">GnRH-associated peptide</fullName>
        </recommendedName>
        <alternativeName>
            <fullName evidence="10">GnRH-associated peptide</fullName>
        </alternativeName>
    </component>
</protein>
<evidence type="ECO:0000256" key="1">
    <source>
        <dbReference type="ARBA" id="ARBA00002800"/>
    </source>
</evidence>
<evidence type="ECO:0000256" key="5">
    <source>
        <dbReference type="ARBA" id="ARBA00022685"/>
    </source>
</evidence>
<evidence type="ECO:0000256" key="2">
    <source>
        <dbReference type="ARBA" id="ARBA00004613"/>
    </source>
</evidence>
<feature type="chain" id="PRO_5044278645" description="Progonadoliberin" evidence="11">
    <location>
        <begin position="34"/>
        <end position="90"/>
    </location>
</feature>
<comment type="similarity">
    <text evidence="3 10">Belongs to the GnRH family.</text>
</comment>
<dbReference type="Proteomes" id="UP000694580">
    <property type="component" value="Chromosome 5"/>
</dbReference>